<dbReference type="AlphaFoldDB" id="N0BCV7"/>
<dbReference type="GO" id="GO:0004553">
    <property type="term" value="F:hydrolase activity, hydrolyzing O-glycosyl compounds"/>
    <property type="evidence" value="ECO:0007669"/>
    <property type="project" value="InterPro"/>
</dbReference>
<protein>
    <recommendedName>
        <fullName evidence="1">Dockerin domain-containing protein</fullName>
    </recommendedName>
</protein>
<dbReference type="PROSITE" id="PS51766">
    <property type="entry name" value="DOCKERIN"/>
    <property type="match status" value="1"/>
</dbReference>
<dbReference type="GO" id="GO:0000272">
    <property type="term" value="P:polysaccharide catabolic process"/>
    <property type="evidence" value="ECO:0007669"/>
    <property type="project" value="InterPro"/>
</dbReference>
<dbReference type="HOGENOM" id="CLU_1286300_0_0_2"/>
<dbReference type="Pfam" id="PF00404">
    <property type="entry name" value="Dockerin_1"/>
    <property type="match status" value="1"/>
</dbReference>
<dbReference type="InterPro" id="IPR016134">
    <property type="entry name" value="Dockerin_dom"/>
</dbReference>
<dbReference type="InterPro" id="IPR036439">
    <property type="entry name" value="Dockerin_dom_sf"/>
</dbReference>
<evidence type="ECO:0000259" key="1">
    <source>
        <dbReference type="PROSITE" id="PS51766"/>
    </source>
</evidence>
<dbReference type="RefSeq" id="WP_015591042.1">
    <property type="nucleotide sequence ID" value="NC_021169.1"/>
</dbReference>
<dbReference type="PROSITE" id="PS00018">
    <property type="entry name" value="EF_HAND_1"/>
    <property type="match status" value="1"/>
</dbReference>
<evidence type="ECO:0000313" key="2">
    <source>
        <dbReference type="EMBL" id="AGK61444.1"/>
    </source>
</evidence>
<name>N0BCV7_9EURY</name>
<accession>N0BCV7</accession>
<dbReference type="InterPro" id="IPR018247">
    <property type="entry name" value="EF_Hand_1_Ca_BS"/>
</dbReference>
<dbReference type="KEGG" id="ast:Asulf_01461"/>
<organism evidence="2 3">
    <name type="scientific">Archaeoglobus sulfaticallidus PM70-1</name>
    <dbReference type="NCBI Taxonomy" id="387631"/>
    <lineage>
        <taxon>Archaea</taxon>
        <taxon>Methanobacteriati</taxon>
        <taxon>Methanobacteriota</taxon>
        <taxon>Archaeoglobi</taxon>
        <taxon>Archaeoglobales</taxon>
        <taxon>Archaeoglobaceae</taxon>
        <taxon>Archaeoglobus</taxon>
    </lineage>
</organism>
<dbReference type="InterPro" id="IPR002105">
    <property type="entry name" value="Dockerin_1_rpt"/>
</dbReference>
<dbReference type="SUPFAM" id="SSF63446">
    <property type="entry name" value="Type I dockerin domain"/>
    <property type="match status" value="1"/>
</dbReference>
<reference evidence="2 3" key="1">
    <citation type="journal article" date="2013" name="Genome Announc.">
        <title>Complete Genome Sequence of the Thermophilic and Facultatively Chemolithoautotrophic Sulfate Reducer Archaeoglobus sulfaticallidus Strain PM70-1T.</title>
        <authorList>
            <person name="Stokke R."/>
            <person name="Hocking W.P."/>
            <person name="Steinsbu B.O."/>
            <person name="Steen I.H."/>
        </authorList>
    </citation>
    <scope>NUCLEOTIDE SEQUENCE [LARGE SCALE GENOMIC DNA]</scope>
    <source>
        <strain evidence="2">PM70-1</strain>
    </source>
</reference>
<dbReference type="EMBL" id="CP005290">
    <property type="protein sequence ID" value="AGK61444.1"/>
    <property type="molecule type" value="Genomic_DNA"/>
</dbReference>
<dbReference type="CDD" id="cd14256">
    <property type="entry name" value="Dockerin_I"/>
    <property type="match status" value="1"/>
</dbReference>
<sequence>MKKVKLLFICLTLLILVYPVSATAISLTGDADAARNSRFNVTVKVTGNNIGAFQICVLVPEGITFVDASKGRDIKDWGFSYTWIEGYEYYGDVGYSGRVKIIGLGDAINGEREVGVLTFVPKRAKNFTFLIDERNSKLVDPNEKEIKIDEFQNHTIRVYRYGDINMDDEIDVKDLIRLEKIILMKEKRTVTSDINNDGEVNILDLVRLIRVLIK</sequence>
<dbReference type="eggNOG" id="arCOG03611">
    <property type="taxonomic scope" value="Archaea"/>
</dbReference>
<feature type="domain" description="Dockerin" evidence="1">
    <location>
        <begin position="157"/>
        <end position="214"/>
    </location>
</feature>
<proteinExistence type="predicted"/>
<dbReference type="Proteomes" id="UP000013307">
    <property type="component" value="Chromosome"/>
</dbReference>
<keyword evidence="3" id="KW-1185">Reference proteome</keyword>
<dbReference type="eggNOG" id="arCOG02537">
    <property type="taxonomic scope" value="Archaea"/>
</dbReference>
<dbReference type="STRING" id="387631.Asulf_01461"/>
<dbReference type="Gene3D" id="1.10.1330.10">
    <property type="entry name" value="Dockerin domain"/>
    <property type="match status" value="1"/>
</dbReference>
<dbReference type="GeneID" id="15393096"/>
<gene>
    <name evidence="2" type="ORF">Asulf_01461</name>
</gene>
<evidence type="ECO:0000313" key="3">
    <source>
        <dbReference type="Proteomes" id="UP000013307"/>
    </source>
</evidence>